<comment type="caution">
    <text evidence="1">The sequence shown here is derived from an EMBL/GenBank/DDBJ whole genome shotgun (WGS) entry which is preliminary data.</text>
</comment>
<evidence type="ECO:0000313" key="5">
    <source>
        <dbReference type="Proteomes" id="UP000440732"/>
    </source>
</evidence>
<sequence length="110" mass="12108">MSLRTTVSLSLATLQRVTSQWLQFWTGTSALASPPNGPLIMAVISVVLSWRSSRPDCVVCRFVCPSTRLGLTELWRGLIATYYKSCVLCYSSCDSIHAAGSTFCPWSKLI</sequence>
<dbReference type="AlphaFoldDB" id="A0A6A3Q815"/>
<evidence type="ECO:0000313" key="3">
    <source>
        <dbReference type="EMBL" id="KAE9180634.1"/>
    </source>
</evidence>
<evidence type="ECO:0000313" key="1">
    <source>
        <dbReference type="EMBL" id="KAE9070809.1"/>
    </source>
</evidence>
<name>A0A6A3Q815_9STRA</name>
<gene>
    <name evidence="3" type="ORF">PF002_g27507</name>
    <name evidence="2" type="ORF">PF006_g26265</name>
    <name evidence="1" type="ORF">PF007_g26798</name>
</gene>
<dbReference type="Proteomes" id="UP000441208">
    <property type="component" value="Unassembled WGS sequence"/>
</dbReference>
<dbReference type="EMBL" id="QXGD01003109">
    <property type="protein sequence ID" value="KAE9180634.1"/>
    <property type="molecule type" value="Genomic_DNA"/>
</dbReference>
<reference evidence="4 5" key="1">
    <citation type="submission" date="2018-08" db="EMBL/GenBank/DDBJ databases">
        <title>Genomic investigation of the strawberry pathogen Phytophthora fragariae indicates pathogenicity is determined by transcriptional variation in three key races.</title>
        <authorList>
            <person name="Adams T.M."/>
            <person name="Armitage A.D."/>
            <person name="Sobczyk M.K."/>
            <person name="Bates H.J."/>
            <person name="Dunwell J.M."/>
            <person name="Nellist C.F."/>
            <person name="Harrison R.J."/>
        </authorList>
    </citation>
    <scope>NUCLEOTIDE SEQUENCE [LARGE SCALE GENOMIC DNA]</scope>
    <source>
        <strain evidence="3 4">BC-1</strain>
        <strain evidence="2 5">NOV-5</strain>
        <strain evidence="1 6">NOV-71</strain>
    </source>
</reference>
<evidence type="ECO:0000313" key="4">
    <source>
        <dbReference type="Proteomes" id="UP000440367"/>
    </source>
</evidence>
<dbReference type="EMBL" id="QXFZ01003171">
    <property type="protein sequence ID" value="KAE9070809.1"/>
    <property type="molecule type" value="Genomic_DNA"/>
</dbReference>
<dbReference type="Proteomes" id="UP000440732">
    <property type="component" value="Unassembled WGS sequence"/>
</dbReference>
<proteinExistence type="predicted"/>
<protein>
    <submittedName>
        <fullName evidence="1">Uncharacterized protein</fullName>
    </submittedName>
</protein>
<evidence type="ECO:0000313" key="6">
    <source>
        <dbReference type="Proteomes" id="UP000441208"/>
    </source>
</evidence>
<dbReference type="EMBL" id="QXGA01003266">
    <property type="protein sequence ID" value="KAE9085390.1"/>
    <property type="molecule type" value="Genomic_DNA"/>
</dbReference>
<dbReference type="Proteomes" id="UP000440367">
    <property type="component" value="Unassembled WGS sequence"/>
</dbReference>
<organism evidence="1 6">
    <name type="scientific">Phytophthora fragariae</name>
    <dbReference type="NCBI Taxonomy" id="53985"/>
    <lineage>
        <taxon>Eukaryota</taxon>
        <taxon>Sar</taxon>
        <taxon>Stramenopiles</taxon>
        <taxon>Oomycota</taxon>
        <taxon>Peronosporomycetes</taxon>
        <taxon>Peronosporales</taxon>
        <taxon>Peronosporaceae</taxon>
        <taxon>Phytophthora</taxon>
    </lineage>
</organism>
<accession>A0A6A3Q815</accession>
<evidence type="ECO:0000313" key="2">
    <source>
        <dbReference type="EMBL" id="KAE9085390.1"/>
    </source>
</evidence>